<name>A0A023WYJ1_STUST</name>
<dbReference type="EMBL" id="CP007509">
    <property type="protein sequence ID" value="AHY45138.1"/>
    <property type="molecule type" value="Genomic_DNA"/>
</dbReference>
<dbReference type="PATRIC" id="fig|316.97.peg.3951"/>
<gene>
    <name evidence="1" type="ORF">UIB01_19770</name>
</gene>
<reference evidence="1 2" key="1">
    <citation type="submission" date="2014-03" db="EMBL/GenBank/DDBJ databases">
        <title>Complete genome sequence of Pseudomonas stutzeri 19SMN4.</title>
        <authorList>
            <person name="Brunet-Galmes I."/>
            <person name="Nogales B."/>
            <person name="Busquets A."/>
            <person name="Pena A."/>
            <person name="Gomila M."/>
            <person name="Garcia-Valdes E."/>
            <person name="Lalucat J."/>
            <person name="Bennasar A."/>
            <person name="Bosch R."/>
        </authorList>
    </citation>
    <scope>NUCLEOTIDE SEQUENCE [LARGE SCALE GENOMIC DNA]</scope>
    <source>
        <strain evidence="1 2">19SMN4</strain>
    </source>
</reference>
<proteinExistence type="predicted"/>
<sequence length="175" mass="19993">MRIALILLCLVLSGCANIWRMENGPLTAFSESLRESSEPRYTMVWIDLQKKTDARVLAAQIKLAEQAPLVAIGALRPEFVARYLPAWEPPPQWPEIVKEKARQDDNYQGGGIYVSFRQGRLVYVSLVSRLRDERFYPQVAAPAATELLTLPLSRAQMEEVFGPPRRVYRVSEVRY</sequence>
<accession>A0A023WYJ1</accession>
<dbReference type="KEGG" id="pstu:UIB01_19770"/>
<organism evidence="1 2">
    <name type="scientific">Stutzerimonas stutzeri</name>
    <name type="common">Pseudomonas stutzeri</name>
    <dbReference type="NCBI Taxonomy" id="316"/>
    <lineage>
        <taxon>Bacteria</taxon>
        <taxon>Pseudomonadati</taxon>
        <taxon>Pseudomonadota</taxon>
        <taxon>Gammaproteobacteria</taxon>
        <taxon>Pseudomonadales</taxon>
        <taxon>Pseudomonadaceae</taxon>
        <taxon>Stutzerimonas</taxon>
    </lineage>
</organism>
<dbReference type="Proteomes" id="UP000025238">
    <property type="component" value="Chromosome"/>
</dbReference>
<dbReference type="PROSITE" id="PS51257">
    <property type="entry name" value="PROKAR_LIPOPROTEIN"/>
    <property type="match status" value="1"/>
</dbReference>
<evidence type="ECO:0000313" key="2">
    <source>
        <dbReference type="Proteomes" id="UP000025238"/>
    </source>
</evidence>
<dbReference type="OrthoDB" id="6981269at2"/>
<evidence type="ECO:0000313" key="1">
    <source>
        <dbReference type="EMBL" id="AHY45138.1"/>
    </source>
</evidence>
<dbReference type="AlphaFoldDB" id="A0A023WYJ1"/>
<protein>
    <submittedName>
        <fullName evidence="1">Uncharacterized protein</fullName>
    </submittedName>
</protein>